<gene>
    <name evidence="13" type="primary">atpF</name>
    <name evidence="16" type="ORF">OEV82_06700</name>
</gene>
<evidence type="ECO:0000256" key="9">
    <source>
        <dbReference type="ARBA" id="ARBA00023136"/>
    </source>
</evidence>
<evidence type="ECO:0000256" key="15">
    <source>
        <dbReference type="SAM" id="Coils"/>
    </source>
</evidence>
<accession>A0ABT2WEM4</accession>
<comment type="similarity">
    <text evidence="1 13 14">Belongs to the ATPase B chain family.</text>
</comment>
<dbReference type="HAMAP" id="MF_01398">
    <property type="entry name" value="ATP_synth_b_bprime"/>
    <property type="match status" value="1"/>
</dbReference>
<keyword evidence="4 13" id="KW-0138">CF(0)</keyword>
<feature type="transmembrane region" description="Helical" evidence="13">
    <location>
        <begin position="6"/>
        <end position="33"/>
    </location>
</feature>
<evidence type="ECO:0000256" key="11">
    <source>
        <dbReference type="ARBA" id="ARBA00025198"/>
    </source>
</evidence>
<evidence type="ECO:0000256" key="5">
    <source>
        <dbReference type="ARBA" id="ARBA00022692"/>
    </source>
</evidence>
<keyword evidence="10 13" id="KW-0066">ATP synthesis</keyword>
<name>A0ABT2WEM4_9BACI</name>
<keyword evidence="6 13" id="KW-0375">Hydrogen ion transport</keyword>
<evidence type="ECO:0000313" key="16">
    <source>
        <dbReference type="EMBL" id="MCU9594141.1"/>
    </source>
</evidence>
<evidence type="ECO:0000256" key="13">
    <source>
        <dbReference type="HAMAP-Rule" id="MF_01398"/>
    </source>
</evidence>
<evidence type="ECO:0000256" key="14">
    <source>
        <dbReference type="RuleBase" id="RU003848"/>
    </source>
</evidence>
<dbReference type="InterPro" id="IPR050059">
    <property type="entry name" value="ATP_synthase_B_chain"/>
</dbReference>
<keyword evidence="9 13" id="KW-0472">Membrane</keyword>
<keyword evidence="15" id="KW-0175">Coiled coil</keyword>
<evidence type="ECO:0000256" key="1">
    <source>
        <dbReference type="ARBA" id="ARBA00005513"/>
    </source>
</evidence>
<feature type="coiled-coil region" evidence="15">
    <location>
        <begin position="49"/>
        <end position="134"/>
    </location>
</feature>
<dbReference type="NCBIfam" id="TIGR01144">
    <property type="entry name" value="ATP_synt_b"/>
    <property type="match status" value="1"/>
</dbReference>
<keyword evidence="2 13" id="KW-0813">Transport</keyword>
<comment type="caution">
    <text evidence="16">The sequence shown here is derived from an EMBL/GenBank/DDBJ whole genome shotgun (WGS) entry which is preliminary data.</text>
</comment>
<protein>
    <recommendedName>
        <fullName evidence="13">ATP synthase subunit b</fullName>
    </recommendedName>
    <alternativeName>
        <fullName evidence="13">ATP synthase F(0) sector subunit b</fullName>
    </alternativeName>
    <alternativeName>
        <fullName evidence="13">ATPase subunit I</fullName>
    </alternativeName>
    <alternativeName>
        <fullName evidence="13">F-type ATPase subunit b</fullName>
        <shortName evidence="13">F-ATPase subunit b</shortName>
    </alternativeName>
</protein>
<sequence>MLSEGLVVAAAAGITWGDALYQLVAFLVLMLLLKKFAWGPLVNVMKQREEHVASEIDKAEKARKEAEELLAQHQQMVKEARQESQKFIEQAKLQGETQKEEIISAARQEAERLKESARLEIQQERENAVKALREQVASLSVLIASKVIEKELDEKDQEALIQEYIKKAGEE</sequence>
<comment type="function">
    <text evidence="13">Component of the F(0) channel, it forms part of the peripheral stalk, linking F(1) to F(0).</text>
</comment>
<organism evidence="16 17">
    <name type="scientific">Pallidibacillus thermolactis</name>
    <dbReference type="NCBI Taxonomy" id="251051"/>
    <lineage>
        <taxon>Bacteria</taxon>
        <taxon>Bacillati</taxon>
        <taxon>Bacillota</taxon>
        <taxon>Bacilli</taxon>
        <taxon>Bacillales</taxon>
        <taxon>Bacillaceae</taxon>
        <taxon>Pallidibacillus</taxon>
    </lineage>
</organism>
<proteinExistence type="inferred from homology"/>
<keyword evidence="7 13" id="KW-1133">Transmembrane helix</keyword>
<dbReference type="NCBIfam" id="NF009987">
    <property type="entry name" value="PRK13453.1"/>
    <property type="match status" value="1"/>
</dbReference>
<dbReference type="PANTHER" id="PTHR33445:SF1">
    <property type="entry name" value="ATP SYNTHASE SUBUNIT B"/>
    <property type="match status" value="1"/>
</dbReference>
<dbReference type="Pfam" id="PF00430">
    <property type="entry name" value="ATP-synt_B"/>
    <property type="match status" value="1"/>
</dbReference>
<comment type="function">
    <text evidence="11 13">F(1)F(0) ATP synthase produces ATP from ADP in the presence of a proton or sodium gradient. F-type ATPases consist of two structural domains, F(1) containing the extramembraneous catalytic core and F(0) containing the membrane proton channel, linked together by a central stalk and a peripheral stalk. During catalysis, ATP synthesis in the catalytic domain of F(1) is coupled via a rotary mechanism of the central stalk subunits to proton translocation.</text>
</comment>
<keyword evidence="8 13" id="KW-0406">Ion transport</keyword>
<comment type="subcellular location">
    <subcellularLocation>
        <location evidence="13">Cell membrane</location>
        <topology evidence="13">Single-pass membrane protein</topology>
    </subcellularLocation>
    <subcellularLocation>
        <location evidence="12">Endomembrane system</location>
        <topology evidence="12">Single-pass membrane protein</topology>
    </subcellularLocation>
</comment>
<evidence type="ECO:0000256" key="7">
    <source>
        <dbReference type="ARBA" id="ARBA00022989"/>
    </source>
</evidence>
<evidence type="ECO:0000256" key="10">
    <source>
        <dbReference type="ARBA" id="ARBA00023310"/>
    </source>
</evidence>
<dbReference type="Proteomes" id="UP001208656">
    <property type="component" value="Unassembled WGS sequence"/>
</dbReference>
<dbReference type="EMBL" id="JAOUSE010000014">
    <property type="protein sequence ID" value="MCU9594141.1"/>
    <property type="molecule type" value="Genomic_DNA"/>
</dbReference>
<evidence type="ECO:0000256" key="12">
    <source>
        <dbReference type="ARBA" id="ARBA00037847"/>
    </source>
</evidence>
<dbReference type="InterPro" id="IPR005864">
    <property type="entry name" value="ATP_synth_F0_bsu_bac"/>
</dbReference>
<evidence type="ECO:0000313" key="17">
    <source>
        <dbReference type="Proteomes" id="UP001208656"/>
    </source>
</evidence>
<evidence type="ECO:0000256" key="3">
    <source>
        <dbReference type="ARBA" id="ARBA00022475"/>
    </source>
</evidence>
<dbReference type="PANTHER" id="PTHR33445">
    <property type="entry name" value="ATP SYNTHASE SUBUNIT B', CHLOROPLASTIC"/>
    <property type="match status" value="1"/>
</dbReference>
<reference evidence="16 17" key="1">
    <citation type="submission" date="2022-10" db="EMBL/GenBank/DDBJ databases">
        <title>Description of Fervidibacillus gen. nov. in the family Fervidibacillaceae fam. nov. with two species, Fervidibacillus albus sp. nov., and Fervidibacillus halotolerans sp. nov., isolated from tidal flat sediments.</title>
        <authorList>
            <person name="Kwon K.K."/>
            <person name="Yang S.-H."/>
        </authorList>
    </citation>
    <scope>NUCLEOTIDE SEQUENCE [LARGE SCALE GENOMIC DNA]</scope>
    <source>
        <strain evidence="16 17">DSM 23332</strain>
    </source>
</reference>
<evidence type="ECO:0000256" key="8">
    <source>
        <dbReference type="ARBA" id="ARBA00023065"/>
    </source>
</evidence>
<keyword evidence="17" id="KW-1185">Reference proteome</keyword>
<evidence type="ECO:0000256" key="2">
    <source>
        <dbReference type="ARBA" id="ARBA00022448"/>
    </source>
</evidence>
<dbReference type="RefSeq" id="WP_173660949.1">
    <property type="nucleotide sequence ID" value="NZ_JAOUSE010000014.1"/>
</dbReference>
<dbReference type="InterPro" id="IPR002146">
    <property type="entry name" value="ATP_synth_b/b'su_bac/chlpt"/>
</dbReference>
<dbReference type="SUPFAM" id="SSF81573">
    <property type="entry name" value="F1F0 ATP synthase subunit B, membrane domain"/>
    <property type="match status" value="1"/>
</dbReference>
<dbReference type="Gene3D" id="1.20.5.620">
    <property type="entry name" value="F1F0 ATP synthase subunit B, membrane domain"/>
    <property type="match status" value="1"/>
</dbReference>
<comment type="subunit">
    <text evidence="13">F-type ATPases have 2 components, F(1) - the catalytic core - and F(0) - the membrane proton channel. F(1) has five subunits: alpha(3), beta(3), gamma(1), delta(1), epsilon(1). F(0) has three main subunits: a(1), b(2) and c(10-14). The alpha and beta chains form an alternating ring which encloses part of the gamma chain. F(1) is attached to F(0) by a central stalk formed by the gamma and epsilon chains, while a peripheral stalk is formed by the delta and b chains.</text>
</comment>
<evidence type="ECO:0000256" key="6">
    <source>
        <dbReference type="ARBA" id="ARBA00022781"/>
    </source>
</evidence>
<dbReference type="CDD" id="cd06503">
    <property type="entry name" value="ATP-synt_Fo_b"/>
    <property type="match status" value="1"/>
</dbReference>
<keyword evidence="3 13" id="KW-1003">Cell membrane</keyword>
<dbReference type="InterPro" id="IPR028987">
    <property type="entry name" value="ATP_synth_B-like_membr_sf"/>
</dbReference>
<evidence type="ECO:0000256" key="4">
    <source>
        <dbReference type="ARBA" id="ARBA00022547"/>
    </source>
</evidence>
<keyword evidence="5 13" id="KW-0812">Transmembrane</keyword>